<dbReference type="CDD" id="cd07186">
    <property type="entry name" value="CofD_like"/>
    <property type="match status" value="1"/>
</dbReference>
<dbReference type="SUPFAM" id="SSF142338">
    <property type="entry name" value="CofD-like"/>
    <property type="match status" value="1"/>
</dbReference>
<dbReference type="GO" id="GO:0043743">
    <property type="term" value="F:LPPG:FO 2-phospho-L-lactate transferase activity"/>
    <property type="evidence" value="ECO:0007669"/>
    <property type="project" value="UniProtKB-EC"/>
</dbReference>
<reference evidence="3 4" key="1">
    <citation type="submission" date="2018-07" db="EMBL/GenBank/DDBJ databases">
        <title>Halioglobus sp. genome submission.</title>
        <authorList>
            <person name="Ye M.-Q."/>
            <person name="Du Z.-J."/>
        </authorList>
    </citation>
    <scope>NUCLEOTIDE SEQUENCE [LARGE SCALE GENOMIC DNA]</scope>
    <source>
        <strain evidence="3 4">U0301</strain>
    </source>
</reference>
<dbReference type="Gene3D" id="3.40.50.10680">
    <property type="entry name" value="CofD-like domains"/>
    <property type="match status" value="1"/>
</dbReference>
<dbReference type="EC" id="2.7.8.28" evidence="3"/>
<dbReference type="PANTHER" id="PTHR43007">
    <property type="entry name" value="2-PHOSPHO-L-LACTATE TRANSFERASE"/>
    <property type="match status" value="1"/>
</dbReference>
<organism evidence="3 4">
    <name type="scientific">Seongchinamella sediminis</name>
    <dbReference type="NCBI Taxonomy" id="2283635"/>
    <lineage>
        <taxon>Bacteria</taxon>
        <taxon>Pseudomonadati</taxon>
        <taxon>Pseudomonadota</taxon>
        <taxon>Gammaproteobacteria</taxon>
        <taxon>Cellvibrionales</taxon>
        <taxon>Halieaceae</taxon>
        <taxon>Seongchinamella</taxon>
    </lineage>
</organism>
<protein>
    <submittedName>
        <fullName evidence="3">2-phospho-L-lactate transferase</fullName>
        <ecNumber evidence="3">2.7.8.28</ecNumber>
    </submittedName>
</protein>
<dbReference type="AlphaFoldDB" id="A0A3L7DVZ7"/>
<dbReference type="HAMAP" id="MF_01257">
    <property type="entry name" value="CofD"/>
    <property type="match status" value="1"/>
</dbReference>
<dbReference type="EMBL" id="QRAN01000012">
    <property type="protein sequence ID" value="RLQ21484.1"/>
    <property type="molecule type" value="Genomic_DNA"/>
</dbReference>
<sequence length="320" mass="34161">MLAADTRVLALTGGVGGAKLCLGLDCLLPAGALQVLVNTGDDFEHLGLHISPDIDTLLYTLAGRSNQAQGWGLEGESWNAMAALEELGGSTWFRLGDRDLATHLFRTARLAAGDDLARVTAELAQRLGIASGIHPMSSQPVRTTVHSDEGDLPFQHYFVRRQCEPQVSGFSFEGIAEAAPNPALVAMLAENRFSHVLVCPSNPFVSIDPILQLPGLWSALRDCDAPVILVSPIVAGQAIKGPAAKMMAELQVPVTATGVARHYASHYPGLVDYFLIDESDATLAGDIDQLGLQARVAPTLMKTLDQKIELARHCLALEAR</sequence>
<dbReference type="GO" id="GO:0000287">
    <property type="term" value="F:magnesium ion binding"/>
    <property type="evidence" value="ECO:0007669"/>
    <property type="project" value="InterPro"/>
</dbReference>
<name>A0A3L7DVZ7_9GAMM</name>
<accession>A0A3L7DVZ7</accession>
<dbReference type="Gene3D" id="1.10.8.240">
    <property type="entry name" value="CofD-like domain"/>
    <property type="match status" value="1"/>
</dbReference>
<dbReference type="InterPro" id="IPR038136">
    <property type="entry name" value="CofD-like_dom_sf"/>
</dbReference>
<dbReference type="InterPro" id="IPR010115">
    <property type="entry name" value="FbiA/CofD"/>
</dbReference>
<proteinExistence type="inferred from homology"/>
<dbReference type="Proteomes" id="UP000265509">
    <property type="component" value="Unassembled WGS sequence"/>
</dbReference>
<gene>
    <name evidence="3" type="ORF">DWB85_12020</name>
</gene>
<comment type="caution">
    <text evidence="3">The sequence shown here is derived from an EMBL/GenBank/DDBJ whole genome shotgun (WGS) entry which is preliminary data.</text>
</comment>
<dbReference type="Pfam" id="PF01933">
    <property type="entry name" value="CofD"/>
    <property type="match status" value="1"/>
</dbReference>
<evidence type="ECO:0000313" key="3">
    <source>
        <dbReference type="EMBL" id="RLQ21484.1"/>
    </source>
</evidence>
<evidence type="ECO:0000256" key="1">
    <source>
        <dbReference type="ARBA" id="ARBA00022679"/>
    </source>
</evidence>
<keyword evidence="2" id="KW-0460">Magnesium</keyword>
<dbReference type="InterPro" id="IPR002882">
    <property type="entry name" value="CofD"/>
</dbReference>
<dbReference type="OrthoDB" id="7466225at2"/>
<dbReference type="NCBIfam" id="TIGR01819">
    <property type="entry name" value="F420_cofD"/>
    <property type="match status" value="1"/>
</dbReference>
<evidence type="ECO:0000256" key="2">
    <source>
        <dbReference type="ARBA" id="ARBA00022842"/>
    </source>
</evidence>
<dbReference type="PANTHER" id="PTHR43007:SF1">
    <property type="entry name" value="2-PHOSPHO-L-LACTATE TRANSFERASE"/>
    <property type="match status" value="1"/>
</dbReference>
<dbReference type="RefSeq" id="WP_117954927.1">
    <property type="nucleotide sequence ID" value="NZ_QRAN01000012.1"/>
</dbReference>
<keyword evidence="4" id="KW-1185">Reference proteome</keyword>
<keyword evidence="1 3" id="KW-0808">Transferase</keyword>
<evidence type="ECO:0000313" key="4">
    <source>
        <dbReference type="Proteomes" id="UP000265509"/>
    </source>
</evidence>